<evidence type="ECO:0000256" key="1">
    <source>
        <dbReference type="SAM" id="Phobius"/>
    </source>
</evidence>
<protein>
    <submittedName>
        <fullName evidence="2">Uncharacterized protein</fullName>
    </submittedName>
</protein>
<keyword evidence="1" id="KW-1133">Transmembrane helix</keyword>
<reference evidence="2" key="2">
    <citation type="submission" date="2022-09" db="EMBL/GenBank/DDBJ databases">
        <authorList>
            <person name="Sun Q."/>
            <person name="Ohkuma M."/>
        </authorList>
    </citation>
    <scope>NUCLEOTIDE SEQUENCE</scope>
    <source>
        <strain evidence="2">JCM 3093</strain>
    </source>
</reference>
<accession>A0AA37BMJ4</accession>
<keyword evidence="1" id="KW-0472">Membrane</keyword>
<reference evidence="2" key="1">
    <citation type="journal article" date="2014" name="Int. J. Syst. Evol. Microbiol.">
        <title>Complete genome sequence of Corynebacterium casei LMG S-19264T (=DSM 44701T), isolated from a smear-ripened cheese.</title>
        <authorList>
            <consortium name="US DOE Joint Genome Institute (JGI-PGF)"/>
            <person name="Walter F."/>
            <person name="Albersmeier A."/>
            <person name="Kalinowski J."/>
            <person name="Ruckert C."/>
        </authorList>
    </citation>
    <scope>NUCLEOTIDE SEQUENCE</scope>
    <source>
        <strain evidence="2">JCM 3093</strain>
    </source>
</reference>
<dbReference type="EMBL" id="BMQD01000023">
    <property type="protein sequence ID" value="GGK90603.1"/>
    <property type="molecule type" value="Genomic_DNA"/>
</dbReference>
<sequence length="72" mass="7946">MTIPLWLLVPLGFLALIGAVIALIVGLVLADTWLHVTRARRRVALAELADPTFNPDLDGLVIEPPHWKRNDA</sequence>
<proteinExistence type="predicted"/>
<gene>
    <name evidence="2" type="ORF">GCM10010126_57560</name>
</gene>
<dbReference type="Proteomes" id="UP000627984">
    <property type="component" value="Unassembled WGS sequence"/>
</dbReference>
<organism evidence="2 3">
    <name type="scientific">Planomonospora parontospora</name>
    <dbReference type="NCBI Taxonomy" id="58119"/>
    <lineage>
        <taxon>Bacteria</taxon>
        <taxon>Bacillati</taxon>
        <taxon>Actinomycetota</taxon>
        <taxon>Actinomycetes</taxon>
        <taxon>Streptosporangiales</taxon>
        <taxon>Streptosporangiaceae</taxon>
        <taxon>Planomonospora</taxon>
    </lineage>
</organism>
<dbReference type="RefSeq" id="WP_191897555.1">
    <property type="nucleotide sequence ID" value="NZ_BMQD01000023.1"/>
</dbReference>
<evidence type="ECO:0000313" key="2">
    <source>
        <dbReference type="EMBL" id="GGK90603.1"/>
    </source>
</evidence>
<comment type="caution">
    <text evidence="2">The sequence shown here is derived from an EMBL/GenBank/DDBJ whole genome shotgun (WGS) entry which is preliminary data.</text>
</comment>
<evidence type="ECO:0000313" key="3">
    <source>
        <dbReference type="Proteomes" id="UP000627984"/>
    </source>
</evidence>
<keyword evidence="1" id="KW-0812">Transmembrane</keyword>
<dbReference type="AlphaFoldDB" id="A0AA37BMJ4"/>
<feature type="transmembrane region" description="Helical" evidence="1">
    <location>
        <begin position="6"/>
        <end position="30"/>
    </location>
</feature>
<name>A0AA37BMJ4_9ACTN</name>